<name>A0A6C1K9L3_XANAU</name>
<evidence type="ECO:0000259" key="2">
    <source>
        <dbReference type="PROSITE" id="PS51708"/>
    </source>
</evidence>
<feature type="region of interest" description="Disordered" evidence="1">
    <location>
        <begin position="1"/>
        <end position="24"/>
    </location>
</feature>
<dbReference type="OrthoDB" id="8453396at2"/>
<comment type="caution">
    <text evidence="3">The sequence shown here is derived from an EMBL/GenBank/DDBJ whole genome shotgun (WGS) entry which is preliminary data.</text>
</comment>
<dbReference type="InterPro" id="IPR038186">
    <property type="entry name" value="CHAD_dom_sf"/>
</dbReference>
<dbReference type="Proteomes" id="UP000305131">
    <property type="component" value="Unassembled WGS sequence"/>
</dbReference>
<accession>A0A6C1K9L3</accession>
<evidence type="ECO:0000313" key="3">
    <source>
        <dbReference type="EMBL" id="TLX40999.1"/>
    </source>
</evidence>
<evidence type="ECO:0000256" key="1">
    <source>
        <dbReference type="SAM" id="MobiDB-lite"/>
    </source>
</evidence>
<dbReference type="PROSITE" id="PS51708">
    <property type="entry name" value="CHAD"/>
    <property type="match status" value="1"/>
</dbReference>
<reference evidence="3 4" key="1">
    <citation type="submission" date="2019-05" db="EMBL/GenBank/DDBJ databases">
        <authorList>
            <person name="Zhou X."/>
        </authorList>
    </citation>
    <scope>NUCLEOTIDE SEQUENCE [LARGE SCALE GENOMIC DNA]</scope>
    <source>
        <strain evidence="3 4">DSM 432</strain>
    </source>
</reference>
<dbReference type="PANTHER" id="PTHR39339:SF1">
    <property type="entry name" value="CHAD DOMAIN-CONTAINING PROTEIN"/>
    <property type="match status" value="1"/>
</dbReference>
<dbReference type="Pfam" id="PF05235">
    <property type="entry name" value="CHAD"/>
    <property type="match status" value="1"/>
</dbReference>
<dbReference type="EMBL" id="VAUP01000041">
    <property type="protein sequence ID" value="TLX40999.1"/>
    <property type="molecule type" value="Genomic_DNA"/>
</dbReference>
<dbReference type="AlphaFoldDB" id="A0A6C1K9L3"/>
<gene>
    <name evidence="3" type="ORF">FBQ73_21420</name>
</gene>
<dbReference type="SMART" id="SM00880">
    <property type="entry name" value="CHAD"/>
    <property type="match status" value="1"/>
</dbReference>
<feature type="domain" description="CHAD" evidence="2">
    <location>
        <begin position="24"/>
        <end position="287"/>
    </location>
</feature>
<dbReference type="Gene3D" id="1.40.20.10">
    <property type="entry name" value="CHAD domain"/>
    <property type="match status" value="1"/>
</dbReference>
<organism evidence="3 4">
    <name type="scientific">Xanthobacter autotrophicus</name>
    <dbReference type="NCBI Taxonomy" id="280"/>
    <lineage>
        <taxon>Bacteria</taxon>
        <taxon>Pseudomonadati</taxon>
        <taxon>Pseudomonadota</taxon>
        <taxon>Alphaproteobacteria</taxon>
        <taxon>Hyphomicrobiales</taxon>
        <taxon>Xanthobacteraceae</taxon>
        <taxon>Xanthobacter</taxon>
    </lineage>
</organism>
<evidence type="ECO:0000313" key="4">
    <source>
        <dbReference type="Proteomes" id="UP000305131"/>
    </source>
</evidence>
<dbReference type="PANTHER" id="PTHR39339">
    <property type="entry name" value="SLR1444 PROTEIN"/>
    <property type="match status" value="1"/>
</dbReference>
<dbReference type="InterPro" id="IPR007899">
    <property type="entry name" value="CHAD_dom"/>
</dbReference>
<protein>
    <submittedName>
        <fullName evidence="3">CHAD domain-containing protein</fullName>
    </submittedName>
</protein>
<proteinExistence type="predicted"/>
<sequence length="301" mass="32283">MGSGQDAEPQMDAQPDTAGPAVAPAPASAAGQALVFALIDVLDTLKEAIEDPDPVEMVHDARKAMKELRALLRLVPGETASALRRHTAEVARALSGARDKAAAFEAIDVIEAAGLLIACDAADARAAIGPDAEPPEEAERHRAALTAFGAEVRATLAGDFGAEVAAADVGAGLVKAYRQARRAHFADPHVLHETRKRVVAHRYQMSFIASAFGGRGAKRARKAQRLRDILGAHQDIEILRPMLQSAPDLAEGTRLRLDFAMGLAQKRLKKKAERRHKALFRLRPKAFLARYRKSLGPVASI</sequence>